<gene>
    <name evidence="2" type="ORF">SCF082_LOCUS13369</name>
</gene>
<evidence type="ECO:0000256" key="1">
    <source>
        <dbReference type="SAM" id="MobiDB-lite"/>
    </source>
</evidence>
<dbReference type="Proteomes" id="UP001642464">
    <property type="component" value="Unassembled WGS sequence"/>
</dbReference>
<feature type="compositionally biased region" description="Basic and acidic residues" evidence="1">
    <location>
        <begin position="95"/>
        <end position="110"/>
    </location>
</feature>
<proteinExistence type="predicted"/>
<organism evidence="2 3">
    <name type="scientific">Durusdinium trenchii</name>
    <dbReference type="NCBI Taxonomy" id="1381693"/>
    <lineage>
        <taxon>Eukaryota</taxon>
        <taxon>Sar</taxon>
        <taxon>Alveolata</taxon>
        <taxon>Dinophyceae</taxon>
        <taxon>Suessiales</taxon>
        <taxon>Symbiodiniaceae</taxon>
        <taxon>Durusdinium</taxon>
    </lineage>
</organism>
<comment type="caution">
    <text evidence="2">The sequence shown here is derived from an EMBL/GenBank/DDBJ whole genome shotgun (WGS) entry which is preliminary data.</text>
</comment>
<feature type="compositionally biased region" description="Basic residues" evidence="1">
    <location>
        <begin position="34"/>
        <end position="43"/>
    </location>
</feature>
<evidence type="ECO:0000313" key="2">
    <source>
        <dbReference type="EMBL" id="CAK9016852.1"/>
    </source>
</evidence>
<protein>
    <submittedName>
        <fullName evidence="2">Uncharacterized protein</fullName>
    </submittedName>
</protein>
<reference evidence="2 3" key="1">
    <citation type="submission" date="2024-02" db="EMBL/GenBank/DDBJ databases">
        <authorList>
            <person name="Chen Y."/>
            <person name="Shah S."/>
            <person name="Dougan E. K."/>
            <person name="Thang M."/>
            <person name="Chan C."/>
        </authorList>
    </citation>
    <scope>NUCLEOTIDE SEQUENCE [LARGE SCALE GENOMIC DNA]</scope>
</reference>
<evidence type="ECO:0000313" key="3">
    <source>
        <dbReference type="Proteomes" id="UP001642464"/>
    </source>
</evidence>
<feature type="region of interest" description="Disordered" evidence="1">
    <location>
        <begin position="27"/>
        <end position="136"/>
    </location>
</feature>
<sequence length="136" mass="14646">MAAHRRPPPARQSGALLGGREWKSLCRSSCGAPKRSRPMRARRLVPVTSAGAMRLSEGRQGQQGRCEAYKGGQGGKSSGKGQRQDAKGNKGKGRQVKDEDWSPKVQRDDASGGTAPVVLGTPARRWQRAKAPRDES</sequence>
<keyword evidence="3" id="KW-1185">Reference proteome</keyword>
<name>A0ABP0JS22_9DINO</name>
<accession>A0ABP0JS22</accession>
<dbReference type="EMBL" id="CAXAMM010008247">
    <property type="protein sequence ID" value="CAK9016852.1"/>
    <property type="molecule type" value="Genomic_DNA"/>
</dbReference>